<evidence type="ECO:0000256" key="1">
    <source>
        <dbReference type="SAM" id="MobiDB-lite"/>
    </source>
</evidence>
<feature type="compositionally biased region" description="Basic and acidic residues" evidence="1">
    <location>
        <begin position="60"/>
        <end position="110"/>
    </location>
</feature>
<sequence>RVKSEAERAAIDTGLLRERPRDGREVRHPRVEEFQSHGRRTTEGSMVKRRKRKTPSEVPLGEREKGESEEGIDSHARRGEGEREREERRGRGEDYRTPSHLSSMDRLRWTPARDHRRFTPPMPPSHFHPMGIPPHYGLFIAQPTMNYFPPMAI</sequence>
<name>A0AAN5CYQ6_9BILA</name>
<keyword evidence="3" id="KW-1185">Reference proteome</keyword>
<feature type="non-terminal residue" evidence="2">
    <location>
        <position position="153"/>
    </location>
</feature>
<dbReference type="AlphaFoldDB" id="A0AAN5CYQ6"/>
<organism evidence="2 3">
    <name type="scientific">Pristionchus mayeri</name>
    <dbReference type="NCBI Taxonomy" id="1317129"/>
    <lineage>
        <taxon>Eukaryota</taxon>
        <taxon>Metazoa</taxon>
        <taxon>Ecdysozoa</taxon>
        <taxon>Nematoda</taxon>
        <taxon>Chromadorea</taxon>
        <taxon>Rhabditida</taxon>
        <taxon>Rhabditina</taxon>
        <taxon>Diplogasteromorpha</taxon>
        <taxon>Diplogasteroidea</taxon>
        <taxon>Neodiplogasteridae</taxon>
        <taxon>Pristionchus</taxon>
    </lineage>
</organism>
<comment type="caution">
    <text evidence="2">The sequence shown here is derived from an EMBL/GenBank/DDBJ whole genome shotgun (WGS) entry which is preliminary data.</text>
</comment>
<accession>A0AAN5CYQ6</accession>
<gene>
    <name evidence="2" type="ORF">PMAYCL1PPCAC_22749</name>
</gene>
<evidence type="ECO:0000313" key="2">
    <source>
        <dbReference type="EMBL" id="GMR52554.1"/>
    </source>
</evidence>
<evidence type="ECO:0000313" key="3">
    <source>
        <dbReference type="Proteomes" id="UP001328107"/>
    </source>
</evidence>
<dbReference type="EMBL" id="BTRK01000005">
    <property type="protein sequence ID" value="GMR52554.1"/>
    <property type="molecule type" value="Genomic_DNA"/>
</dbReference>
<dbReference type="Proteomes" id="UP001328107">
    <property type="component" value="Unassembled WGS sequence"/>
</dbReference>
<feature type="non-terminal residue" evidence="2">
    <location>
        <position position="1"/>
    </location>
</feature>
<protein>
    <submittedName>
        <fullName evidence="2">Uncharacterized protein</fullName>
    </submittedName>
</protein>
<feature type="region of interest" description="Disordered" evidence="1">
    <location>
        <begin position="1"/>
        <end position="110"/>
    </location>
</feature>
<proteinExistence type="predicted"/>
<reference evidence="3" key="1">
    <citation type="submission" date="2022-10" db="EMBL/GenBank/DDBJ databases">
        <title>Genome assembly of Pristionchus species.</title>
        <authorList>
            <person name="Yoshida K."/>
            <person name="Sommer R.J."/>
        </authorList>
    </citation>
    <scope>NUCLEOTIDE SEQUENCE [LARGE SCALE GENOMIC DNA]</scope>
    <source>
        <strain evidence="3">RS5460</strain>
    </source>
</reference>
<feature type="compositionally biased region" description="Basic and acidic residues" evidence="1">
    <location>
        <begin position="1"/>
        <end position="42"/>
    </location>
</feature>